<dbReference type="EMBL" id="JACBZT010000001">
    <property type="protein sequence ID" value="NYJ06420.1"/>
    <property type="molecule type" value="Genomic_DNA"/>
</dbReference>
<keyword evidence="3" id="KW-0067">ATP-binding</keyword>
<dbReference type="CDD" id="cd03255">
    <property type="entry name" value="ABC_MJ0796_LolCDE_FtsE"/>
    <property type="match status" value="1"/>
</dbReference>
<dbReference type="Gene3D" id="3.40.50.300">
    <property type="entry name" value="P-loop containing nucleotide triphosphate hydrolases"/>
    <property type="match status" value="1"/>
</dbReference>
<keyword evidence="1" id="KW-0813">Transport</keyword>
<evidence type="ECO:0000313" key="6">
    <source>
        <dbReference type="Proteomes" id="UP000541969"/>
    </source>
</evidence>
<evidence type="ECO:0000313" key="5">
    <source>
        <dbReference type="EMBL" id="NYJ06420.1"/>
    </source>
</evidence>
<dbReference type="InterPro" id="IPR017871">
    <property type="entry name" value="ABC_transporter-like_CS"/>
</dbReference>
<name>A0A853CEZ6_9ACTN</name>
<dbReference type="InterPro" id="IPR015854">
    <property type="entry name" value="ABC_transpr_LolD-like"/>
</dbReference>
<dbReference type="GO" id="GO:0005524">
    <property type="term" value="F:ATP binding"/>
    <property type="evidence" value="ECO:0007669"/>
    <property type="project" value="UniProtKB-KW"/>
</dbReference>
<organism evidence="5 6">
    <name type="scientific">Petropleomorpha daqingensis</name>
    <dbReference type="NCBI Taxonomy" id="2026353"/>
    <lineage>
        <taxon>Bacteria</taxon>
        <taxon>Bacillati</taxon>
        <taxon>Actinomycetota</taxon>
        <taxon>Actinomycetes</taxon>
        <taxon>Geodermatophilales</taxon>
        <taxon>Geodermatophilaceae</taxon>
        <taxon>Petropleomorpha</taxon>
    </lineage>
</organism>
<evidence type="ECO:0000259" key="4">
    <source>
        <dbReference type="PROSITE" id="PS50893"/>
    </source>
</evidence>
<accession>A0A853CEZ6</accession>
<dbReference type="RefSeq" id="WP_179717521.1">
    <property type="nucleotide sequence ID" value="NZ_JACBZT010000001.1"/>
</dbReference>
<dbReference type="InterPro" id="IPR017911">
    <property type="entry name" value="MacB-like_ATP-bd"/>
</dbReference>
<dbReference type="PANTHER" id="PTHR24220:SF685">
    <property type="entry name" value="ABC TRANSPORTER RELATED"/>
    <property type="match status" value="1"/>
</dbReference>
<feature type="domain" description="ABC transporter" evidence="4">
    <location>
        <begin position="25"/>
        <end position="266"/>
    </location>
</feature>
<dbReference type="InterPro" id="IPR027417">
    <property type="entry name" value="P-loop_NTPase"/>
</dbReference>
<keyword evidence="2" id="KW-0547">Nucleotide-binding</keyword>
<sequence>MTQGTLHALDARTTRPAEFGRDALIVCDNLVRIYRTEAVEVQALQGLDLLVDAGEMVAIVGASGSGKSTLLAVLSGQDEPTAGRVRVGRWDLAAMSRRDLVDYRRNTVGFVWQQAARNLVPYLSAWRNVEVPLALAGVGRRNRAARIGELLDLLGVPDVADRRPGELSGGEQQRVAIAVALANHPEVLFADEPTGELDSATTDEVFAALREVNRALGTTVVVVTHDDAVSGRVERTVAIRDGRTSTEVLRRPDEGSSTAEEYAVMDRAGRVQVPKEYREALALTHRVRLALEADHVAVRPDRG</sequence>
<dbReference type="PROSITE" id="PS50893">
    <property type="entry name" value="ABC_TRANSPORTER_2"/>
    <property type="match status" value="1"/>
</dbReference>
<dbReference type="SMART" id="SM00382">
    <property type="entry name" value="AAA"/>
    <property type="match status" value="1"/>
</dbReference>
<keyword evidence="5" id="KW-0449">Lipoprotein</keyword>
<dbReference type="PROSITE" id="PS00211">
    <property type="entry name" value="ABC_TRANSPORTER_1"/>
    <property type="match status" value="1"/>
</dbReference>
<gene>
    <name evidence="5" type="ORF">GGQ55_002698</name>
</gene>
<protein>
    <submittedName>
        <fullName evidence="5">ABC-type lipoprotein export system ATPase subunit</fullName>
    </submittedName>
</protein>
<dbReference type="GO" id="GO:0016887">
    <property type="term" value="F:ATP hydrolysis activity"/>
    <property type="evidence" value="ECO:0007669"/>
    <property type="project" value="InterPro"/>
</dbReference>
<dbReference type="Proteomes" id="UP000541969">
    <property type="component" value="Unassembled WGS sequence"/>
</dbReference>
<keyword evidence="6" id="KW-1185">Reference proteome</keyword>
<dbReference type="InterPro" id="IPR003593">
    <property type="entry name" value="AAA+_ATPase"/>
</dbReference>
<evidence type="ECO:0000256" key="3">
    <source>
        <dbReference type="ARBA" id="ARBA00022840"/>
    </source>
</evidence>
<dbReference type="GO" id="GO:0005886">
    <property type="term" value="C:plasma membrane"/>
    <property type="evidence" value="ECO:0007669"/>
    <property type="project" value="TreeGrafter"/>
</dbReference>
<comment type="caution">
    <text evidence="5">The sequence shown here is derived from an EMBL/GenBank/DDBJ whole genome shotgun (WGS) entry which is preliminary data.</text>
</comment>
<proteinExistence type="predicted"/>
<dbReference type="SUPFAM" id="SSF52540">
    <property type="entry name" value="P-loop containing nucleoside triphosphate hydrolases"/>
    <property type="match status" value="1"/>
</dbReference>
<dbReference type="GO" id="GO:0022857">
    <property type="term" value="F:transmembrane transporter activity"/>
    <property type="evidence" value="ECO:0007669"/>
    <property type="project" value="TreeGrafter"/>
</dbReference>
<dbReference type="PANTHER" id="PTHR24220">
    <property type="entry name" value="IMPORT ATP-BINDING PROTEIN"/>
    <property type="match status" value="1"/>
</dbReference>
<dbReference type="AlphaFoldDB" id="A0A853CEZ6"/>
<dbReference type="Pfam" id="PF00005">
    <property type="entry name" value="ABC_tran"/>
    <property type="match status" value="1"/>
</dbReference>
<evidence type="ECO:0000256" key="2">
    <source>
        <dbReference type="ARBA" id="ARBA00022741"/>
    </source>
</evidence>
<evidence type="ECO:0000256" key="1">
    <source>
        <dbReference type="ARBA" id="ARBA00022448"/>
    </source>
</evidence>
<reference evidence="5 6" key="1">
    <citation type="submission" date="2020-07" db="EMBL/GenBank/DDBJ databases">
        <title>Sequencing the genomes of 1000 actinobacteria strains.</title>
        <authorList>
            <person name="Klenk H.-P."/>
        </authorList>
    </citation>
    <scope>NUCLEOTIDE SEQUENCE [LARGE SCALE GENOMIC DNA]</scope>
    <source>
        <strain evidence="5 6">DSM 104001</strain>
    </source>
</reference>
<dbReference type="InterPro" id="IPR003439">
    <property type="entry name" value="ABC_transporter-like_ATP-bd"/>
</dbReference>